<evidence type="ECO:0000259" key="5">
    <source>
        <dbReference type="SMART" id="SM01131"/>
    </source>
</evidence>
<evidence type="ECO:0000313" key="7">
    <source>
        <dbReference type="Proteomes" id="UP000789570"/>
    </source>
</evidence>
<organism evidence="6 7">
    <name type="scientific">Funneliformis caledonium</name>
    <dbReference type="NCBI Taxonomy" id="1117310"/>
    <lineage>
        <taxon>Eukaryota</taxon>
        <taxon>Fungi</taxon>
        <taxon>Fungi incertae sedis</taxon>
        <taxon>Mucoromycota</taxon>
        <taxon>Glomeromycotina</taxon>
        <taxon>Glomeromycetes</taxon>
        <taxon>Glomerales</taxon>
        <taxon>Glomeraceae</taxon>
        <taxon>Funneliformis</taxon>
    </lineage>
</organism>
<evidence type="ECO:0000256" key="1">
    <source>
        <dbReference type="ARBA" id="ARBA00001936"/>
    </source>
</evidence>
<comment type="cofactor">
    <cofactor evidence="1">
        <name>Mn(2+)</name>
        <dbReference type="ChEBI" id="CHEBI:29035"/>
    </cofactor>
</comment>
<dbReference type="AlphaFoldDB" id="A0A9N8WN87"/>
<feature type="domain" description="DHHA2" evidence="5">
    <location>
        <begin position="250"/>
        <end position="401"/>
    </location>
</feature>
<gene>
    <name evidence="6" type="ORF">FCALED_LOCUS3420</name>
</gene>
<dbReference type="InterPro" id="IPR038763">
    <property type="entry name" value="DHH_sf"/>
</dbReference>
<dbReference type="InterPro" id="IPR001667">
    <property type="entry name" value="DDH_dom"/>
</dbReference>
<dbReference type="Gene3D" id="3.90.1640.10">
    <property type="entry name" value="inorganic pyrophosphatase (n-terminal core)"/>
    <property type="match status" value="1"/>
</dbReference>
<evidence type="ECO:0000256" key="3">
    <source>
        <dbReference type="ARBA" id="ARBA00022801"/>
    </source>
</evidence>
<proteinExistence type="predicted"/>
<keyword evidence="3" id="KW-0378">Hydrolase</keyword>
<name>A0A9N8WN87_9GLOM</name>
<dbReference type="GO" id="GO:0005737">
    <property type="term" value="C:cytoplasm"/>
    <property type="evidence" value="ECO:0007669"/>
    <property type="project" value="InterPro"/>
</dbReference>
<dbReference type="EMBL" id="CAJVPQ010000596">
    <property type="protein sequence ID" value="CAG8495199.1"/>
    <property type="molecule type" value="Genomic_DNA"/>
</dbReference>
<dbReference type="GO" id="GO:0004309">
    <property type="term" value="F:exopolyphosphatase activity"/>
    <property type="evidence" value="ECO:0007669"/>
    <property type="project" value="TreeGrafter"/>
</dbReference>
<keyword evidence="7" id="KW-1185">Reference proteome</keyword>
<dbReference type="Pfam" id="PF02833">
    <property type="entry name" value="DHHA2"/>
    <property type="match status" value="1"/>
</dbReference>
<dbReference type="InterPro" id="IPR038222">
    <property type="entry name" value="DHHA2_dom_sf"/>
</dbReference>
<reference evidence="6" key="1">
    <citation type="submission" date="2021-06" db="EMBL/GenBank/DDBJ databases">
        <authorList>
            <person name="Kallberg Y."/>
            <person name="Tangrot J."/>
            <person name="Rosling A."/>
        </authorList>
    </citation>
    <scope>NUCLEOTIDE SEQUENCE</scope>
    <source>
        <strain evidence="6">UK204</strain>
    </source>
</reference>
<evidence type="ECO:0000256" key="4">
    <source>
        <dbReference type="ARBA" id="ARBA00023211"/>
    </source>
</evidence>
<dbReference type="SMART" id="SM01131">
    <property type="entry name" value="DHHA2"/>
    <property type="match status" value="1"/>
</dbReference>
<dbReference type="Gene3D" id="3.10.310.20">
    <property type="entry name" value="DHHA2 domain"/>
    <property type="match status" value="1"/>
</dbReference>
<evidence type="ECO:0000313" key="6">
    <source>
        <dbReference type="EMBL" id="CAG8495199.1"/>
    </source>
</evidence>
<comment type="caution">
    <text evidence="6">The sequence shown here is derived from an EMBL/GenBank/DDBJ whole genome shotgun (WGS) entry which is preliminary data.</text>
</comment>
<evidence type="ECO:0000256" key="2">
    <source>
        <dbReference type="ARBA" id="ARBA00022723"/>
    </source>
</evidence>
<keyword evidence="4" id="KW-0464">Manganese</keyword>
<dbReference type="Pfam" id="PF01368">
    <property type="entry name" value="DHH"/>
    <property type="match status" value="1"/>
</dbReference>
<dbReference type="InterPro" id="IPR004097">
    <property type="entry name" value="DHHA2"/>
</dbReference>
<dbReference type="OrthoDB" id="374045at2759"/>
<dbReference type="GO" id="GO:0046872">
    <property type="term" value="F:metal ion binding"/>
    <property type="evidence" value="ECO:0007669"/>
    <property type="project" value="UniProtKB-KW"/>
</dbReference>
<keyword evidence="2" id="KW-0479">Metal-binding</keyword>
<accession>A0A9N8WN87</accession>
<protein>
    <submittedName>
        <fullName evidence="6">8291_t:CDS:1</fullName>
    </submittedName>
</protein>
<dbReference type="PANTHER" id="PTHR12112">
    <property type="entry name" value="BNIP - RELATED"/>
    <property type="match status" value="1"/>
</dbReference>
<dbReference type="SUPFAM" id="SSF64182">
    <property type="entry name" value="DHH phosphoesterases"/>
    <property type="match status" value="1"/>
</dbReference>
<dbReference type="PANTHER" id="PTHR12112:SF39">
    <property type="entry name" value="EG:152A3.5 PROTEIN (FBGN0003116_PN PROTEIN)"/>
    <property type="match status" value="1"/>
</dbReference>
<dbReference type="Proteomes" id="UP000789570">
    <property type="component" value="Unassembled WGS sequence"/>
</dbReference>
<sequence length="406" mass="47691">MFEFAKTFFSIIGDSNVNKQQQKKLYFVCGNEAADLDSIIAATVYSYLSQQLIAPNESTTSSLYFPIIQIPRSDLYLRPECSYVFNQCNFSALDISQLLFLDDVSPHLNQLSSKNYDVNLILVDHNKLISPWDEKFNDKIVAILDHHSDEKLYPYLNDKCRQIETVGSATSLVVLHFKNDWEKKISRDDDENSWYAKLAKLLLAPILVDTILLDESKNRVTNKDREATQFLLNVLKIPISTRENFTSKYFEEIQNVKLDVTHFSNIDLLRKDYKEWDLNTYKIGVSSVYWFLEGWINREDDDINKLIDSFKSFSIKMKLDIFIIMMAYNHKDKGFKREFVFLSKDDKDNIFIRDKFTQQLEKKLQLKRKSLTTNVDHIKFYNQEDNSISRKQLFPLVNELIFTTNL</sequence>